<dbReference type="EMBL" id="CP012559">
    <property type="protein sequence ID" value="ALB29877.1"/>
    <property type="molecule type" value="Genomic_DNA"/>
</dbReference>
<dbReference type="Proteomes" id="UP000061546">
    <property type="component" value="Chromosome"/>
</dbReference>
<dbReference type="RefSeq" id="WP_041500015.1">
    <property type="nucleotide sequence ID" value="NZ_BJDV01000003.1"/>
</dbReference>
<dbReference type="InterPro" id="IPR035069">
    <property type="entry name" value="TTHA1013/TTHA0281-like"/>
</dbReference>
<dbReference type="STRING" id="1074467.JP39_11215"/>
<protein>
    <recommendedName>
        <fullName evidence="1">HicB-like antitoxin of toxin-antitoxin system domain-containing protein</fullName>
    </recommendedName>
</protein>
<dbReference type="AlphaFoldDB" id="A0A0K2LF05"/>
<evidence type="ECO:0000259" key="1">
    <source>
        <dbReference type="Pfam" id="PF15919"/>
    </source>
</evidence>
<dbReference type="KEGG" id="lhi:JP39_11215"/>
<dbReference type="SUPFAM" id="SSF143100">
    <property type="entry name" value="TTHA1013/TTHA0281-like"/>
    <property type="match status" value="1"/>
</dbReference>
<dbReference type="Gene3D" id="3.30.160.250">
    <property type="match status" value="1"/>
</dbReference>
<sequence>MTKIVEYPAIFDDTQNEPCVYSVNFPDVPDALTYGDTLDQAIKRAPGALGISLYGNSDSEMPTPSDLKDVKKDNPQAIVNLVSVDLDDLDVEEIN</sequence>
<dbReference type="Pfam" id="PF15919">
    <property type="entry name" value="HicB_lk_antitox"/>
    <property type="match status" value="1"/>
</dbReference>
<gene>
    <name evidence="2" type="ORF">JP39_11215</name>
</gene>
<dbReference type="InterPro" id="IPR031807">
    <property type="entry name" value="HicB-like"/>
</dbReference>
<reference evidence="2 3" key="1">
    <citation type="submission" date="2015-08" db="EMBL/GenBank/DDBJ databases">
        <title>Genomic sequence of Lactobacillus heilongjiangensis DSM 28069, isolated from Chinese traditional pickle.</title>
        <authorList>
            <person name="Jiang X."/>
            <person name="Zheng B."/>
            <person name="Cheng H."/>
        </authorList>
    </citation>
    <scope>NUCLEOTIDE SEQUENCE [LARGE SCALE GENOMIC DNA]</scope>
    <source>
        <strain evidence="2 3">DSM 28069</strain>
    </source>
</reference>
<organism evidence="2 3">
    <name type="scientific">Companilactobacillus heilongjiangensis</name>
    <dbReference type="NCBI Taxonomy" id="1074467"/>
    <lineage>
        <taxon>Bacteria</taxon>
        <taxon>Bacillati</taxon>
        <taxon>Bacillota</taxon>
        <taxon>Bacilli</taxon>
        <taxon>Lactobacillales</taxon>
        <taxon>Lactobacillaceae</taxon>
        <taxon>Companilactobacillus</taxon>
    </lineage>
</organism>
<keyword evidence="3" id="KW-1185">Reference proteome</keyword>
<evidence type="ECO:0000313" key="3">
    <source>
        <dbReference type="Proteomes" id="UP000061546"/>
    </source>
</evidence>
<proteinExistence type="predicted"/>
<accession>A0A0K2LF05</accession>
<name>A0A0K2LF05_9LACO</name>
<feature type="domain" description="HicB-like antitoxin of toxin-antitoxin system" evidence="1">
    <location>
        <begin position="7"/>
        <end position="91"/>
    </location>
</feature>
<evidence type="ECO:0000313" key="2">
    <source>
        <dbReference type="EMBL" id="ALB29877.1"/>
    </source>
</evidence>